<dbReference type="KEGG" id="nja:NSJP_0174"/>
<keyword evidence="5" id="KW-0732">Signal</keyword>
<evidence type="ECO:0000256" key="1">
    <source>
        <dbReference type="ARBA" id="ARBA00022617"/>
    </source>
</evidence>
<dbReference type="InterPro" id="IPR036909">
    <property type="entry name" value="Cyt_c-like_dom_sf"/>
</dbReference>
<keyword evidence="3 4" id="KW-0408">Iron</keyword>
<keyword evidence="8" id="KW-1185">Reference proteome</keyword>
<dbReference type="GO" id="GO:0046872">
    <property type="term" value="F:metal ion binding"/>
    <property type="evidence" value="ECO:0007669"/>
    <property type="project" value="UniProtKB-KW"/>
</dbReference>
<dbReference type="SUPFAM" id="SSF46626">
    <property type="entry name" value="Cytochrome c"/>
    <property type="match status" value="1"/>
</dbReference>
<evidence type="ECO:0000313" key="8">
    <source>
        <dbReference type="Proteomes" id="UP000192042"/>
    </source>
</evidence>
<evidence type="ECO:0000256" key="3">
    <source>
        <dbReference type="ARBA" id="ARBA00023004"/>
    </source>
</evidence>
<feature type="domain" description="Cytochrome c" evidence="6">
    <location>
        <begin position="54"/>
        <end position="145"/>
    </location>
</feature>
<proteinExistence type="predicted"/>
<dbReference type="AlphaFoldDB" id="A0A1W1I021"/>
<dbReference type="STRING" id="1325564.NSJP_0174"/>
<dbReference type="Pfam" id="PF00034">
    <property type="entry name" value="Cytochrom_C"/>
    <property type="match status" value="1"/>
</dbReference>
<keyword evidence="2 4" id="KW-0479">Metal-binding</keyword>
<accession>A0A1W1I021</accession>
<dbReference type="GO" id="GO:0020037">
    <property type="term" value="F:heme binding"/>
    <property type="evidence" value="ECO:0007669"/>
    <property type="project" value="InterPro"/>
</dbReference>
<evidence type="ECO:0000313" key="7">
    <source>
        <dbReference type="EMBL" id="SLM46346.1"/>
    </source>
</evidence>
<dbReference type="Proteomes" id="UP000192042">
    <property type="component" value="Chromosome I"/>
</dbReference>
<protein>
    <recommendedName>
        <fullName evidence="6">Cytochrome c domain-containing protein</fullName>
    </recommendedName>
</protein>
<evidence type="ECO:0000256" key="2">
    <source>
        <dbReference type="ARBA" id="ARBA00022723"/>
    </source>
</evidence>
<dbReference type="RefSeq" id="WP_197685452.1">
    <property type="nucleotide sequence ID" value="NZ_LT828648.1"/>
</dbReference>
<gene>
    <name evidence="7" type="ORF">NSJP_0174</name>
</gene>
<name>A0A1W1I021_9BACT</name>
<sequence length="149" mass="15831">MGTFSKFLGVSAAVLMLSASVAGAEEKDPLKPRVPADQIAEAKAMKNPVASSPESIAKGKALFEGKGTCFNCHGKEGKGDGPAGAILNPSPRNFTNCKFHKKRKDGELFWVIKNGSPGTGMVSLIPAAITEEEAWTIINYERSFCKGDE</sequence>
<evidence type="ECO:0000259" key="6">
    <source>
        <dbReference type="PROSITE" id="PS51007"/>
    </source>
</evidence>
<evidence type="ECO:0000256" key="4">
    <source>
        <dbReference type="PROSITE-ProRule" id="PRU00433"/>
    </source>
</evidence>
<reference evidence="7 8" key="1">
    <citation type="submission" date="2017-03" db="EMBL/GenBank/DDBJ databases">
        <authorList>
            <person name="Afonso C.L."/>
            <person name="Miller P.J."/>
            <person name="Scott M.A."/>
            <person name="Spackman E."/>
            <person name="Goraichik I."/>
            <person name="Dimitrov K.M."/>
            <person name="Suarez D.L."/>
            <person name="Swayne D.E."/>
        </authorList>
    </citation>
    <scope>NUCLEOTIDE SEQUENCE [LARGE SCALE GENOMIC DNA]</scope>
    <source>
        <strain evidence="7">Genome sequencing of Nitrospira japonica strain NJ11</strain>
    </source>
</reference>
<keyword evidence="1 4" id="KW-0349">Heme</keyword>
<organism evidence="7 8">
    <name type="scientific">Nitrospira japonica</name>
    <dbReference type="NCBI Taxonomy" id="1325564"/>
    <lineage>
        <taxon>Bacteria</taxon>
        <taxon>Pseudomonadati</taxon>
        <taxon>Nitrospirota</taxon>
        <taxon>Nitrospiria</taxon>
        <taxon>Nitrospirales</taxon>
        <taxon>Nitrospiraceae</taxon>
        <taxon>Nitrospira</taxon>
    </lineage>
</organism>
<dbReference type="GO" id="GO:0009055">
    <property type="term" value="F:electron transfer activity"/>
    <property type="evidence" value="ECO:0007669"/>
    <property type="project" value="InterPro"/>
</dbReference>
<dbReference type="InterPro" id="IPR009056">
    <property type="entry name" value="Cyt_c-like_dom"/>
</dbReference>
<dbReference type="PROSITE" id="PS51007">
    <property type="entry name" value="CYTC"/>
    <property type="match status" value="1"/>
</dbReference>
<dbReference type="Gene3D" id="1.10.760.10">
    <property type="entry name" value="Cytochrome c-like domain"/>
    <property type="match status" value="1"/>
</dbReference>
<evidence type="ECO:0000256" key="5">
    <source>
        <dbReference type="SAM" id="SignalP"/>
    </source>
</evidence>
<dbReference type="EMBL" id="LT828648">
    <property type="protein sequence ID" value="SLM46346.1"/>
    <property type="molecule type" value="Genomic_DNA"/>
</dbReference>
<feature type="chain" id="PRO_5012822697" description="Cytochrome c domain-containing protein" evidence="5">
    <location>
        <begin position="25"/>
        <end position="149"/>
    </location>
</feature>
<feature type="signal peptide" evidence="5">
    <location>
        <begin position="1"/>
        <end position="24"/>
    </location>
</feature>